<protein>
    <submittedName>
        <fullName evidence="1">Uncharacterized protein</fullName>
    </submittedName>
</protein>
<accession>A0AAW1W176</accession>
<dbReference type="Proteomes" id="UP001457282">
    <property type="component" value="Unassembled WGS sequence"/>
</dbReference>
<evidence type="ECO:0000313" key="2">
    <source>
        <dbReference type="Proteomes" id="UP001457282"/>
    </source>
</evidence>
<proteinExistence type="predicted"/>
<name>A0AAW1W176_RUBAR</name>
<evidence type="ECO:0000313" key="1">
    <source>
        <dbReference type="EMBL" id="KAK9912608.1"/>
    </source>
</evidence>
<dbReference type="AlphaFoldDB" id="A0AAW1W176"/>
<dbReference type="EMBL" id="JBEDUW010000007">
    <property type="protein sequence ID" value="KAK9912608.1"/>
    <property type="molecule type" value="Genomic_DNA"/>
</dbReference>
<keyword evidence="2" id="KW-1185">Reference proteome</keyword>
<comment type="caution">
    <text evidence="1">The sequence shown here is derived from an EMBL/GenBank/DDBJ whole genome shotgun (WGS) entry which is preliminary data.</text>
</comment>
<organism evidence="1 2">
    <name type="scientific">Rubus argutus</name>
    <name type="common">Southern blackberry</name>
    <dbReference type="NCBI Taxonomy" id="59490"/>
    <lineage>
        <taxon>Eukaryota</taxon>
        <taxon>Viridiplantae</taxon>
        <taxon>Streptophyta</taxon>
        <taxon>Embryophyta</taxon>
        <taxon>Tracheophyta</taxon>
        <taxon>Spermatophyta</taxon>
        <taxon>Magnoliopsida</taxon>
        <taxon>eudicotyledons</taxon>
        <taxon>Gunneridae</taxon>
        <taxon>Pentapetalae</taxon>
        <taxon>rosids</taxon>
        <taxon>fabids</taxon>
        <taxon>Rosales</taxon>
        <taxon>Rosaceae</taxon>
        <taxon>Rosoideae</taxon>
        <taxon>Rosoideae incertae sedis</taxon>
        <taxon>Rubus</taxon>
    </lineage>
</organism>
<sequence length="66" mass="7848">MVKRSRTKPWDLFEGQSSIFNELSSEDDLFCTYMDIEMLESKFEDRLVGQNTRISVVPCRQRQAER</sequence>
<reference evidence="1 2" key="1">
    <citation type="journal article" date="2023" name="G3 (Bethesda)">
        <title>A chromosome-length genome assembly and annotation of blackberry (Rubus argutus, cv. 'Hillquist').</title>
        <authorList>
            <person name="Bruna T."/>
            <person name="Aryal R."/>
            <person name="Dudchenko O."/>
            <person name="Sargent D.J."/>
            <person name="Mead D."/>
            <person name="Buti M."/>
            <person name="Cavallini A."/>
            <person name="Hytonen T."/>
            <person name="Andres J."/>
            <person name="Pham M."/>
            <person name="Weisz D."/>
            <person name="Mascagni F."/>
            <person name="Usai G."/>
            <person name="Natali L."/>
            <person name="Bassil N."/>
            <person name="Fernandez G.E."/>
            <person name="Lomsadze A."/>
            <person name="Armour M."/>
            <person name="Olukolu B."/>
            <person name="Poorten T."/>
            <person name="Britton C."/>
            <person name="Davik J."/>
            <person name="Ashrafi H."/>
            <person name="Aiden E.L."/>
            <person name="Borodovsky M."/>
            <person name="Worthington M."/>
        </authorList>
    </citation>
    <scope>NUCLEOTIDE SEQUENCE [LARGE SCALE GENOMIC DNA]</scope>
    <source>
        <strain evidence="1">PI 553951</strain>
    </source>
</reference>
<gene>
    <name evidence="1" type="ORF">M0R45_036464</name>
</gene>